<comment type="caution">
    <text evidence="2">The sequence shown here is derived from an EMBL/GenBank/DDBJ whole genome shotgun (WGS) entry which is preliminary data.</text>
</comment>
<feature type="region of interest" description="Disordered" evidence="1">
    <location>
        <begin position="26"/>
        <end position="48"/>
    </location>
</feature>
<gene>
    <name evidence="2" type="ORF">GCM10023336_44110</name>
</gene>
<dbReference type="EMBL" id="BAABKC010000064">
    <property type="protein sequence ID" value="GAA5064091.1"/>
    <property type="molecule type" value="Genomic_DNA"/>
</dbReference>
<protein>
    <submittedName>
        <fullName evidence="2">Uncharacterized protein</fullName>
    </submittedName>
</protein>
<dbReference type="Proteomes" id="UP001500124">
    <property type="component" value="Unassembled WGS sequence"/>
</dbReference>
<evidence type="ECO:0000313" key="2">
    <source>
        <dbReference type="EMBL" id="GAA5064091.1"/>
    </source>
</evidence>
<proteinExistence type="predicted"/>
<organism evidence="2 3">
    <name type="scientific">Streptomyces similanensis</name>
    <dbReference type="NCBI Taxonomy" id="1274988"/>
    <lineage>
        <taxon>Bacteria</taxon>
        <taxon>Bacillati</taxon>
        <taxon>Actinomycetota</taxon>
        <taxon>Actinomycetes</taxon>
        <taxon>Kitasatosporales</taxon>
        <taxon>Streptomycetaceae</taxon>
        <taxon>Streptomyces</taxon>
    </lineage>
</organism>
<reference evidence="3" key="1">
    <citation type="journal article" date="2019" name="Int. J. Syst. Evol. Microbiol.">
        <title>The Global Catalogue of Microorganisms (GCM) 10K type strain sequencing project: providing services to taxonomists for standard genome sequencing and annotation.</title>
        <authorList>
            <consortium name="The Broad Institute Genomics Platform"/>
            <consortium name="The Broad Institute Genome Sequencing Center for Infectious Disease"/>
            <person name="Wu L."/>
            <person name="Ma J."/>
        </authorList>
    </citation>
    <scope>NUCLEOTIDE SEQUENCE [LARGE SCALE GENOMIC DNA]</scope>
    <source>
        <strain evidence="3">JCM 18410</strain>
    </source>
</reference>
<evidence type="ECO:0000313" key="3">
    <source>
        <dbReference type="Proteomes" id="UP001500124"/>
    </source>
</evidence>
<keyword evidence="3" id="KW-1185">Reference proteome</keyword>
<name>A0ABP9KQY7_9ACTN</name>
<sequence>MIAHNQPMAPPRPVRREQYRQCRCPAATPHAGQGRTREGAGRAVRGARGARTVVSGAFAQAEVAPDREGTAGAAYRGG</sequence>
<evidence type="ECO:0000256" key="1">
    <source>
        <dbReference type="SAM" id="MobiDB-lite"/>
    </source>
</evidence>
<accession>A0ABP9KQY7</accession>